<dbReference type="Gene3D" id="3.40.50.720">
    <property type="entry name" value="NAD(P)-binding Rossmann-like Domain"/>
    <property type="match status" value="1"/>
</dbReference>
<dbReference type="InterPro" id="IPR036291">
    <property type="entry name" value="NAD(P)-bd_dom_sf"/>
</dbReference>
<reference evidence="3 4" key="1">
    <citation type="journal article" date="2009" name="Stand. Genomic Sci.">
        <title>Complete genome sequence of Beutenbergia cavernae type strain (HKI 0122).</title>
        <authorList>
            <person name="Land M."/>
            <person name="Pukall R."/>
            <person name="Abt B."/>
            <person name="Goker M."/>
            <person name="Rohde M."/>
            <person name="Glavina Del Rio T."/>
            <person name="Tice H."/>
            <person name="Copeland A."/>
            <person name="Cheng J.F."/>
            <person name="Lucas S."/>
            <person name="Chen F."/>
            <person name="Nolan M."/>
            <person name="Bruce D."/>
            <person name="Goodwin L."/>
            <person name="Pitluck S."/>
            <person name="Ivanova N."/>
            <person name="Mavromatis K."/>
            <person name="Ovchinnikova G."/>
            <person name="Pati A."/>
            <person name="Chen A."/>
            <person name="Palaniappan K."/>
            <person name="Hauser L."/>
            <person name="Chang Y.J."/>
            <person name="Jefferies C.C."/>
            <person name="Saunders E."/>
            <person name="Brettin T."/>
            <person name="Detter J.C."/>
            <person name="Han C."/>
            <person name="Chain P."/>
            <person name="Bristow J."/>
            <person name="Eisen J.A."/>
            <person name="Markowitz V."/>
            <person name="Hugenholtz P."/>
            <person name="Kyrpides N.C."/>
            <person name="Klenk H.P."/>
            <person name="Lapidus A."/>
        </authorList>
    </citation>
    <scope>NUCLEOTIDE SEQUENCE [LARGE SCALE GENOMIC DNA]</scope>
    <source>
        <strain evidence="4">ATCC BAA-8 / DSM 12333 / NBRC 16432</strain>
    </source>
</reference>
<protein>
    <submittedName>
        <fullName evidence="3">Oxidoreductase domain protein</fullName>
    </submittedName>
</protein>
<name>C5C4B2_BEUC1</name>
<dbReference type="Pfam" id="PF01408">
    <property type="entry name" value="GFO_IDH_MocA"/>
    <property type="match status" value="1"/>
</dbReference>
<dbReference type="Proteomes" id="UP000007962">
    <property type="component" value="Chromosome"/>
</dbReference>
<dbReference type="GO" id="GO:0000166">
    <property type="term" value="F:nucleotide binding"/>
    <property type="evidence" value="ECO:0007669"/>
    <property type="project" value="InterPro"/>
</dbReference>
<dbReference type="RefSeq" id="WP_015884273.1">
    <property type="nucleotide sequence ID" value="NC_012669.1"/>
</dbReference>
<accession>C5C4B2</accession>
<dbReference type="GO" id="GO:0016491">
    <property type="term" value="F:oxidoreductase activity"/>
    <property type="evidence" value="ECO:0007669"/>
    <property type="project" value="UniProtKB-KW"/>
</dbReference>
<proteinExistence type="predicted"/>
<dbReference type="STRING" id="471853.Bcav_3794"/>
<dbReference type="HOGENOM" id="CLU_057076_0_0_11"/>
<dbReference type="InterPro" id="IPR050463">
    <property type="entry name" value="Gfo/Idh/MocA_oxidrdct_glycsds"/>
</dbReference>
<dbReference type="SUPFAM" id="SSF51735">
    <property type="entry name" value="NAD(P)-binding Rossmann-fold domains"/>
    <property type="match status" value="1"/>
</dbReference>
<feature type="domain" description="Gfo/Idh/MocA-like oxidoreductase N-terminal" evidence="2">
    <location>
        <begin position="6"/>
        <end position="121"/>
    </location>
</feature>
<dbReference type="OrthoDB" id="103047at2"/>
<gene>
    <name evidence="3" type="ordered locus">Bcav_3794</name>
</gene>
<dbReference type="PANTHER" id="PTHR43818">
    <property type="entry name" value="BCDNA.GH03377"/>
    <property type="match status" value="1"/>
</dbReference>
<dbReference type="PANTHER" id="PTHR43818:SF11">
    <property type="entry name" value="BCDNA.GH03377"/>
    <property type="match status" value="1"/>
</dbReference>
<evidence type="ECO:0000259" key="2">
    <source>
        <dbReference type="Pfam" id="PF01408"/>
    </source>
</evidence>
<keyword evidence="1" id="KW-0560">Oxidoreductase</keyword>
<dbReference type="AlphaFoldDB" id="C5C4B2"/>
<dbReference type="KEGG" id="bcv:Bcav_3794"/>
<dbReference type="SUPFAM" id="SSF55347">
    <property type="entry name" value="Glyceraldehyde-3-phosphate dehydrogenase-like, C-terminal domain"/>
    <property type="match status" value="1"/>
</dbReference>
<dbReference type="Gene3D" id="3.30.360.10">
    <property type="entry name" value="Dihydrodipicolinate Reductase, domain 2"/>
    <property type="match status" value="1"/>
</dbReference>
<keyword evidence="4" id="KW-1185">Reference proteome</keyword>
<dbReference type="EMBL" id="CP001618">
    <property type="protein sequence ID" value="ACQ82036.1"/>
    <property type="molecule type" value="Genomic_DNA"/>
</dbReference>
<sequence>MSAGLSIAVVGLGFGGDFVPLYQAHPDVGRVGVVDLDPARLDRAGRVFGIEDRYTRYEDVLDDPTWDAVHVLAPVSFHAGYTVAALTAGKHVACAVPMATELDDIDEIVRVQVASGRRYMMMETSVYQWQFRATQRMLAAGELGDLTLYHGVHIQNLDGFPRYWQGYPPMQYLTHALSPALSLTGTTVRDVVAYGTGRLSPDRVGESGNPFPTEVGLFRLHGHDLVPEVTMSFFQVARPYIEGFSVYGTAAGVEWPLDEHLPPRRYDLLDVPAGHRGRPASTAEVAEERGADLLPASLSPFVAPHEIRPVDGSAPYRLGAGHGGSHPHLVHEFVSAVVADREPAIGTATSAAWTAPGICAHESALRDGERVTVPQYA</sequence>
<evidence type="ECO:0000313" key="4">
    <source>
        <dbReference type="Proteomes" id="UP000007962"/>
    </source>
</evidence>
<organism evidence="3 4">
    <name type="scientific">Beutenbergia cavernae (strain ATCC BAA-8 / DSM 12333 / CCUG 43141 / JCM 11478 / NBRC 16432 / NCIMB 13614 / HKI 0122)</name>
    <dbReference type="NCBI Taxonomy" id="471853"/>
    <lineage>
        <taxon>Bacteria</taxon>
        <taxon>Bacillati</taxon>
        <taxon>Actinomycetota</taxon>
        <taxon>Actinomycetes</taxon>
        <taxon>Micrococcales</taxon>
        <taxon>Beutenbergiaceae</taxon>
        <taxon>Beutenbergia</taxon>
    </lineage>
</organism>
<dbReference type="eggNOG" id="COG0673">
    <property type="taxonomic scope" value="Bacteria"/>
</dbReference>
<evidence type="ECO:0000313" key="3">
    <source>
        <dbReference type="EMBL" id="ACQ82036.1"/>
    </source>
</evidence>
<evidence type="ECO:0000256" key="1">
    <source>
        <dbReference type="ARBA" id="ARBA00023002"/>
    </source>
</evidence>
<dbReference type="InterPro" id="IPR000683">
    <property type="entry name" value="Gfo/Idh/MocA-like_OxRdtase_N"/>
</dbReference>